<protein>
    <recommendedName>
        <fullName evidence="4">DUF998 domain-containing protein</fullName>
    </recommendedName>
</protein>
<sequence>MTTFTTPSTADGTRTDRLLTAGLLAGPVFGLTWLVQGLVRDGYDFTRHPVSLLALGEGGWVQIAGFCVTGALMIGCAAGLHRTMDDGPGARWIPRLTAVIGAGLIAAGVFTTDPGAGFPAGAPQGAPVLSWHGVLHEAGHLVVVTAWIALCFVLRTRFARRADRGWARACVAAVPIVIALVAFPHLDSFPIRIVVASVLQLGFVGLAARRLGRPTPTR</sequence>
<feature type="transmembrane region" description="Helical" evidence="1">
    <location>
        <begin position="131"/>
        <end position="154"/>
    </location>
</feature>
<dbReference type="Proteomes" id="UP001499930">
    <property type="component" value="Unassembled WGS sequence"/>
</dbReference>
<comment type="caution">
    <text evidence="2">The sequence shown here is derived from an EMBL/GenBank/DDBJ whole genome shotgun (WGS) entry which is preliminary data.</text>
</comment>
<feature type="transmembrane region" description="Helical" evidence="1">
    <location>
        <begin position="92"/>
        <end position="111"/>
    </location>
</feature>
<accession>A0ABN3Y3B8</accession>
<feature type="transmembrane region" description="Helical" evidence="1">
    <location>
        <begin position="18"/>
        <end position="39"/>
    </location>
</feature>
<dbReference type="InterPro" id="IPR009339">
    <property type="entry name" value="DUF998"/>
</dbReference>
<keyword evidence="3" id="KW-1185">Reference proteome</keyword>
<organism evidence="2 3">
    <name type="scientific">Streptosporangium longisporum</name>
    <dbReference type="NCBI Taxonomy" id="46187"/>
    <lineage>
        <taxon>Bacteria</taxon>
        <taxon>Bacillati</taxon>
        <taxon>Actinomycetota</taxon>
        <taxon>Actinomycetes</taxon>
        <taxon>Streptosporangiales</taxon>
        <taxon>Streptosporangiaceae</taxon>
        <taxon>Streptosporangium</taxon>
    </lineage>
</organism>
<keyword evidence="1" id="KW-0812">Transmembrane</keyword>
<dbReference type="RefSeq" id="WP_344898554.1">
    <property type="nucleotide sequence ID" value="NZ_BAAAWD010000013.1"/>
</dbReference>
<dbReference type="Pfam" id="PF06197">
    <property type="entry name" value="DUF998"/>
    <property type="match status" value="1"/>
</dbReference>
<feature type="transmembrane region" description="Helical" evidence="1">
    <location>
        <begin position="166"/>
        <end position="183"/>
    </location>
</feature>
<evidence type="ECO:0000313" key="3">
    <source>
        <dbReference type="Proteomes" id="UP001499930"/>
    </source>
</evidence>
<feature type="transmembrane region" description="Helical" evidence="1">
    <location>
        <begin position="189"/>
        <end position="208"/>
    </location>
</feature>
<gene>
    <name evidence="2" type="ORF">GCM10017559_45400</name>
</gene>
<keyword evidence="1" id="KW-0472">Membrane</keyword>
<proteinExistence type="predicted"/>
<evidence type="ECO:0008006" key="4">
    <source>
        <dbReference type="Google" id="ProtNLM"/>
    </source>
</evidence>
<keyword evidence="1" id="KW-1133">Transmembrane helix</keyword>
<evidence type="ECO:0000256" key="1">
    <source>
        <dbReference type="SAM" id="Phobius"/>
    </source>
</evidence>
<name>A0ABN3Y3B8_9ACTN</name>
<dbReference type="EMBL" id="BAAAWD010000013">
    <property type="protein sequence ID" value="GAA3016674.1"/>
    <property type="molecule type" value="Genomic_DNA"/>
</dbReference>
<feature type="transmembrane region" description="Helical" evidence="1">
    <location>
        <begin position="59"/>
        <end position="80"/>
    </location>
</feature>
<evidence type="ECO:0000313" key="2">
    <source>
        <dbReference type="EMBL" id="GAA3016674.1"/>
    </source>
</evidence>
<reference evidence="2 3" key="1">
    <citation type="journal article" date="2019" name="Int. J. Syst. Evol. Microbiol.">
        <title>The Global Catalogue of Microorganisms (GCM) 10K type strain sequencing project: providing services to taxonomists for standard genome sequencing and annotation.</title>
        <authorList>
            <consortium name="The Broad Institute Genomics Platform"/>
            <consortium name="The Broad Institute Genome Sequencing Center for Infectious Disease"/>
            <person name="Wu L."/>
            <person name="Ma J."/>
        </authorList>
    </citation>
    <scope>NUCLEOTIDE SEQUENCE [LARGE SCALE GENOMIC DNA]</scope>
    <source>
        <strain evidence="2 3">JCM 3106</strain>
    </source>
</reference>